<sequence>MKDLINEKLLLYKVRIKRDPEAYGLLYDLYVKKIYRFVFFKISSREEAEDLTSEVFLKAWNYLVENSEQEIRSFASFIYRIARNLVVDFYREKARRSSELPLEAVIEIVAAAGAGEEQRLEVDGEIDEIMKVLKKMKLEYQEAVLLHYIEELSAGEVARILGKSQISVRVTLHRALKKLKELLEKK</sequence>
<proteinExistence type="inferred from homology"/>
<comment type="similarity">
    <text evidence="1">Belongs to the sigma-70 factor family. ECF subfamily.</text>
</comment>
<dbReference type="GO" id="GO:0003677">
    <property type="term" value="F:DNA binding"/>
    <property type="evidence" value="ECO:0007669"/>
    <property type="project" value="UniProtKB-KW"/>
</dbReference>
<evidence type="ECO:0000256" key="1">
    <source>
        <dbReference type="ARBA" id="ARBA00010641"/>
    </source>
</evidence>
<dbReference type="Gene3D" id="1.10.10.10">
    <property type="entry name" value="Winged helix-like DNA-binding domain superfamily/Winged helix DNA-binding domain"/>
    <property type="match status" value="1"/>
</dbReference>
<accession>A0A1F6MV42</accession>
<protein>
    <submittedName>
        <fullName evidence="8">Uncharacterized protein</fullName>
    </submittedName>
</protein>
<evidence type="ECO:0000256" key="2">
    <source>
        <dbReference type="ARBA" id="ARBA00023015"/>
    </source>
</evidence>
<dbReference type="GO" id="GO:0016987">
    <property type="term" value="F:sigma factor activity"/>
    <property type="evidence" value="ECO:0007669"/>
    <property type="project" value="UniProtKB-KW"/>
</dbReference>
<dbReference type="InterPro" id="IPR013249">
    <property type="entry name" value="RNA_pol_sigma70_r4_t2"/>
</dbReference>
<dbReference type="CDD" id="cd06171">
    <property type="entry name" value="Sigma70_r4"/>
    <property type="match status" value="1"/>
</dbReference>
<dbReference type="Pfam" id="PF08281">
    <property type="entry name" value="Sigma70_r4_2"/>
    <property type="match status" value="1"/>
</dbReference>
<keyword evidence="2" id="KW-0805">Transcription regulation</keyword>
<dbReference type="AlphaFoldDB" id="A0A1F6MV42"/>
<dbReference type="InterPro" id="IPR039425">
    <property type="entry name" value="RNA_pol_sigma-70-like"/>
</dbReference>
<reference evidence="8 9" key="1">
    <citation type="journal article" date="2016" name="Nat. Commun.">
        <title>Thousands of microbial genomes shed light on interconnected biogeochemical processes in an aquifer system.</title>
        <authorList>
            <person name="Anantharaman K."/>
            <person name="Brown C.T."/>
            <person name="Hug L.A."/>
            <person name="Sharon I."/>
            <person name="Castelle C.J."/>
            <person name="Probst A.J."/>
            <person name="Thomas B.C."/>
            <person name="Singh A."/>
            <person name="Wilkins M.J."/>
            <person name="Karaoz U."/>
            <person name="Brodie E.L."/>
            <person name="Williams K.H."/>
            <person name="Hubbard S.S."/>
            <person name="Banfield J.F."/>
        </authorList>
    </citation>
    <scope>NUCLEOTIDE SEQUENCE [LARGE SCALE GENOMIC DNA]</scope>
</reference>
<gene>
    <name evidence="8" type="ORF">A3G00_00540</name>
</gene>
<evidence type="ECO:0000256" key="4">
    <source>
        <dbReference type="ARBA" id="ARBA00023125"/>
    </source>
</evidence>
<dbReference type="SUPFAM" id="SSF88659">
    <property type="entry name" value="Sigma3 and sigma4 domains of RNA polymerase sigma factors"/>
    <property type="match status" value="1"/>
</dbReference>
<dbReference type="InterPro" id="IPR007627">
    <property type="entry name" value="RNA_pol_sigma70_r2"/>
</dbReference>
<dbReference type="InterPro" id="IPR013325">
    <property type="entry name" value="RNA_pol_sigma_r2"/>
</dbReference>
<evidence type="ECO:0000259" key="7">
    <source>
        <dbReference type="Pfam" id="PF08281"/>
    </source>
</evidence>
<evidence type="ECO:0000256" key="3">
    <source>
        <dbReference type="ARBA" id="ARBA00023082"/>
    </source>
</evidence>
<feature type="domain" description="RNA polymerase sigma-70 region 2" evidence="6">
    <location>
        <begin position="26"/>
        <end position="96"/>
    </location>
</feature>
<dbReference type="PANTHER" id="PTHR43133:SF8">
    <property type="entry name" value="RNA POLYMERASE SIGMA FACTOR HI_1459-RELATED"/>
    <property type="match status" value="1"/>
</dbReference>
<dbReference type="GO" id="GO:0006352">
    <property type="term" value="P:DNA-templated transcription initiation"/>
    <property type="evidence" value="ECO:0007669"/>
    <property type="project" value="InterPro"/>
</dbReference>
<dbReference type="PANTHER" id="PTHR43133">
    <property type="entry name" value="RNA POLYMERASE ECF-TYPE SIGMA FACTO"/>
    <property type="match status" value="1"/>
</dbReference>
<name>A0A1F6MV42_9BACT</name>
<dbReference type="InterPro" id="IPR036388">
    <property type="entry name" value="WH-like_DNA-bd_sf"/>
</dbReference>
<evidence type="ECO:0000256" key="5">
    <source>
        <dbReference type="ARBA" id="ARBA00023163"/>
    </source>
</evidence>
<keyword evidence="4" id="KW-0238">DNA-binding</keyword>
<keyword evidence="5" id="KW-0804">Transcription</keyword>
<organism evidence="8 9">
    <name type="scientific">Candidatus Magasanikbacteria bacterium RIFCSPLOWO2_12_FULL_43_12</name>
    <dbReference type="NCBI Taxonomy" id="1798692"/>
    <lineage>
        <taxon>Bacteria</taxon>
        <taxon>Candidatus Magasanikiibacteriota</taxon>
    </lineage>
</organism>
<dbReference type="Proteomes" id="UP000178347">
    <property type="component" value="Unassembled WGS sequence"/>
</dbReference>
<dbReference type="Pfam" id="PF04542">
    <property type="entry name" value="Sigma70_r2"/>
    <property type="match status" value="1"/>
</dbReference>
<dbReference type="SUPFAM" id="SSF88946">
    <property type="entry name" value="Sigma2 domain of RNA polymerase sigma factors"/>
    <property type="match status" value="1"/>
</dbReference>
<dbReference type="STRING" id="1798692.A3G00_00540"/>
<evidence type="ECO:0000313" key="9">
    <source>
        <dbReference type="Proteomes" id="UP000178347"/>
    </source>
</evidence>
<keyword evidence="3" id="KW-0731">Sigma factor</keyword>
<dbReference type="Gene3D" id="1.10.1740.10">
    <property type="match status" value="1"/>
</dbReference>
<evidence type="ECO:0000259" key="6">
    <source>
        <dbReference type="Pfam" id="PF04542"/>
    </source>
</evidence>
<dbReference type="EMBL" id="MFQN01000007">
    <property type="protein sequence ID" value="OGH75537.1"/>
    <property type="molecule type" value="Genomic_DNA"/>
</dbReference>
<dbReference type="NCBIfam" id="TIGR02937">
    <property type="entry name" value="sigma70-ECF"/>
    <property type="match status" value="1"/>
</dbReference>
<feature type="domain" description="RNA polymerase sigma factor 70 region 4 type 2" evidence="7">
    <location>
        <begin position="127"/>
        <end position="179"/>
    </location>
</feature>
<dbReference type="InterPro" id="IPR013324">
    <property type="entry name" value="RNA_pol_sigma_r3/r4-like"/>
</dbReference>
<evidence type="ECO:0000313" key="8">
    <source>
        <dbReference type="EMBL" id="OGH75537.1"/>
    </source>
</evidence>
<dbReference type="InterPro" id="IPR014284">
    <property type="entry name" value="RNA_pol_sigma-70_dom"/>
</dbReference>
<comment type="caution">
    <text evidence="8">The sequence shown here is derived from an EMBL/GenBank/DDBJ whole genome shotgun (WGS) entry which is preliminary data.</text>
</comment>